<organism evidence="1 2">
    <name type="scientific">Orchesella dallaii</name>
    <dbReference type="NCBI Taxonomy" id="48710"/>
    <lineage>
        <taxon>Eukaryota</taxon>
        <taxon>Metazoa</taxon>
        <taxon>Ecdysozoa</taxon>
        <taxon>Arthropoda</taxon>
        <taxon>Hexapoda</taxon>
        <taxon>Collembola</taxon>
        <taxon>Entomobryomorpha</taxon>
        <taxon>Entomobryoidea</taxon>
        <taxon>Orchesellidae</taxon>
        <taxon>Orchesellinae</taxon>
        <taxon>Orchesella</taxon>
    </lineage>
</organism>
<comment type="caution">
    <text evidence="1">The sequence shown here is derived from an EMBL/GenBank/DDBJ whole genome shotgun (WGS) entry which is preliminary data.</text>
</comment>
<gene>
    <name evidence="1" type="ORF">ODALV1_LOCUS27803</name>
</gene>
<evidence type="ECO:0000313" key="1">
    <source>
        <dbReference type="EMBL" id="CAL8139362.1"/>
    </source>
</evidence>
<sequence length="404" mass="45788">MASTSVPLGAPINPFFGRKINVSNFIGNQINNSEFQTALKTLLARFGSEIWCFQFSQFHRQPAQNPIPDNQPLLTYNLLRSYLEYLPNLKLLKVTGYVLRDRNPDPCTSTYIDRLLREEPFPKLGNLTHLTMYHPNELLAKAILLQYGNKIQELCFSVGGPSLAQFLEFVSPTQMDKLADLWIRIVEKEEDILAMRSLQWPLKCLKIYYTVGSVRLEMVFQVASHFGDTLTALLITVEGDDVGEDLVMTATTPMQIYSNKDVMLNLPRLTYLSIESVPICFKTIDFLLPCGALQNLRLDMVSPSALTIGKRVRIAAKSTAGCFGFRGENVIKFRGNSFSSTSMYKSNIWEVLPELSYLRCSVSSFKRGNGNRNNNPGLVVKKLKVYTRNGYELFERKSSKRNSN</sequence>
<accession>A0ABP1RZ48</accession>
<evidence type="ECO:0000313" key="2">
    <source>
        <dbReference type="Proteomes" id="UP001642540"/>
    </source>
</evidence>
<dbReference type="Proteomes" id="UP001642540">
    <property type="component" value="Unassembled WGS sequence"/>
</dbReference>
<keyword evidence="2" id="KW-1185">Reference proteome</keyword>
<reference evidence="1 2" key="1">
    <citation type="submission" date="2024-08" db="EMBL/GenBank/DDBJ databases">
        <authorList>
            <person name="Cucini C."/>
            <person name="Frati F."/>
        </authorList>
    </citation>
    <scope>NUCLEOTIDE SEQUENCE [LARGE SCALE GENOMIC DNA]</scope>
</reference>
<proteinExistence type="predicted"/>
<protein>
    <submittedName>
        <fullName evidence="1">Uncharacterized protein</fullName>
    </submittedName>
</protein>
<name>A0ABP1RZ48_9HEXA</name>
<dbReference type="EMBL" id="CAXLJM020000125">
    <property type="protein sequence ID" value="CAL8139362.1"/>
    <property type="molecule type" value="Genomic_DNA"/>
</dbReference>